<feature type="transmembrane region" description="Helical" evidence="1">
    <location>
        <begin position="92"/>
        <end position="110"/>
    </location>
</feature>
<name>A0A7Y0AUW5_9HYPH</name>
<accession>A0A7Y0AUW5</accession>
<dbReference type="Proteomes" id="UP000541470">
    <property type="component" value="Unassembled WGS sequence"/>
</dbReference>
<gene>
    <name evidence="2" type="ORF">HHL25_07145</name>
</gene>
<dbReference type="EMBL" id="JABBGK010000001">
    <property type="protein sequence ID" value="NML73898.1"/>
    <property type="molecule type" value="Genomic_DNA"/>
</dbReference>
<sequence length="116" mass="12272">MIAELVLSFVLFIGALLHAYGSFLTFAWGSPELVWSLGSSGFAVLLALLCGLRARRQSDRALSALAAIGCAGWIAIVLSFGVSIGNPADPRVLYHVVVTLLLFAFAMRGFRAGAKS</sequence>
<keyword evidence="1" id="KW-0472">Membrane</keyword>
<evidence type="ECO:0000256" key="1">
    <source>
        <dbReference type="SAM" id="Phobius"/>
    </source>
</evidence>
<keyword evidence="1" id="KW-0812">Transmembrane</keyword>
<feature type="transmembrane region" description="Helical" evidence="1">
    <location>
        <begin position="5"/>
        <end position="27"/>
    </location>
</feature>
<evidence type="ECO:0000313" key="3">
    <source>
        <dbReference type="Proteomes" id="UP000541470"/>
    </source>
</evidence>
<proteinExistence type="predicted"/>
<organism evidence="2 3">
    <name type="scientific">Rhizobium terricola</name>
    <dbReference type="NCBI Taxonomy" id="2728849"/>
    <lineage>
        <taxon>Bacteria</taxon>
        <taxon>Pseudomonadati</taxon>
        <taxon>Pseudomonadota</taxon>
        <taxon>Alphaproteobacteria</taxon>
        <taxon>Hyphomicrobiales</taxon>
        <taxon>Rhizobiaceae</taxon>
        <taxon>Rhizobium/Agrobacterium group</taxon>
        <taxon>Rhizobium</taxon>
    </lineage>
</organism>
<dbReference type="AlphaFoldDB" id="A0A7Y0AUW5"/>
<feature type="transmembrane region" description="Helical" evidence="1">
    <location>
        <begin position="33"/>
        <end position="52"/>
    </location>
</feature>
<reference evidence="2 3" key="1">
    <citation type="submission" date="2020-04" db="EMBL/GenBank/DDBJ databases">
        <title>Rhizobium sp. S-51 isolated from soil.</title>
        <authorList>
            <person name="Dahal R.H."/>
        </authorList>
    </citation>
    <scope>NUCLEOTIDE SEQUENCE [LARGE SCALE GENOMIC DNA]</scope>
    <source>
        <strain evidence="2 3">S-51</strain>
    </source>
</reference>
<evidence type="ECO:0000313" key="2">
    <source>
        <dbReference type="EMBL" id="NML73898.1"/>
    </source>
</evidence>
<keyword evidence="3" id="KW-1185">Reference proteome</keyword>
<feature type="transmembrane region" description="Helical" evidence="1">
    <location>
        <begin position="64"/>
        <end position="86"/>
    </location>
</feature>
<protein>
    <submittedName>
        <fullName evidence="2">Uncharacterized protein</fullName>
    </submittedName>
</protein>
<comment type="caution">
    <text evidence="2">The sequence shown here is derived from an EMBL/GenBank/DDBJ whole genome shotgun (WGS) entry which is preliminary data.</text>
</comment>
<keyword evidence="1" id="KW-1133">Transmembrane helix</keyword>